<reference evidence="2" key="1">
    <citation type="submission" date="2021-02" db="EMBL/GenBank/DDBJ databases">
        <authorList>
            <person name="Dougan E. K."/>
            <person name="Rhodes N."/>
            <person name="Thang M."/>
            <person name="Chan C."/>
        </authorList>
    </citation>
    <scope>NUCLEOTIDE SEQUENCE</scope>
</reference>
<evidence type="ECO:0000256" key="1">
    <source>
        <dbReference type="SAM" id="MobiDB-lite"/>
    </source>
</evidence>
<feature type="non-terminal residue" evidence="2">
    <location>
        <position position="184"/>
    </location>
</feature>
<accession>A0A813IDA6</accession>
<sequence length="184" mass="18973">MHGPALPQVGASIRDPFAWKEALTPGVSPVVSARNSRAGSRAGGSNQSTPRNDTPPLSPAFASGSALGSARSDRSNLSGRSNGSARSGYTPTPAEAFVCGGYPANGAFPELSARSSNNFYTPQPSARSSEFTSVYDASSAAPSARNAEFGTLYENGLTLSPPIVQRQEGGEKRRHKAMAAALDA</sequence>
<protein>
    <submittedName>
        <fullName evidence="2">Uncharacterized protein</fullName>
    </submittedName>
</protein>
<organism evidence="2 3">
    <name type="scientific">Polarella glacialis</name>
    <name type="common">Dinoflagellate</name>
    <dbReference type="NCBI Taxonomy" id="89957"/>
    <lineage>
        <taxon>Eukaryota</taxon>
        <taxon>Sar</taxon>
        <taxon>Alveolata</taxon>
        <taxon>Dinophyceae</taxon>
        <taxon>Suessiales</taxon>
        <taxon>Suessiaceae</taxon>
        <taxon>Polarella</taxon>
    </lineage>
</organism>
<comment type="caution">
    <text evidence="2">The sequence shown here is derived from an EMBL/GenBank/DDBJ whole genome shotgun (WGS) entry which is preliminary data.</text>
</comment>
<dbReference type="EMBL" id="CAJNNW010007404">
    <property type="protein sequence ID" value="CAE8649218.1"/>
    <property type="molecule type" value="Genomic_DNA"/>
</dbReference>
<gene>
    <name evidence="2" type="ORF">PGLA2088_LOCUS7234</name>
</gene>
<name>A0A813IDA6_POLGL</name>
<feature type="region of interest" description="Disordered" evidence="1">
    <location>
        <begin position="24"/>
        <end position="96"/>
    </location>
</feature>
<feature type="compositionally biased region" description="Polar residues" evidence="1">
    <location>
        <begin position="75"/>
        <end position="90"/>
    </location>
</feature>
<evidence type="ECO:0000313" key="2">
    <source>
        <dbReference type="EMBL" id="CAE8649218.1"/>
    </source>
</evidence>
<evidence type="ECO:0000313" key="3">
    <source>
        <dbReference type="Proteomes" id="UP000626109"/>
    </source>
</evidence>
<dbReference type="AlphaFoldDB" id="A0A813IDA6"/>
<dbReference type="Proteomes" id="UP000626109">
    <property type="component" value="Unassembled WGS sequence"/>
</dbReference>
<feature type="compositionally biased region" description="Polar residues" evidence="1">
    <location>
        <begin position="33"/>
        <end position="52"/>
    </location>
</feature>
<proteinExistence type="predicted"/>